<protein>
    <recommendedName>
        <fullName evidence="1">Inner membrane protein YgaP-like transmembrane domain-containing protein</fullName>
    </recommendedName>
</protein>
<accession>A0A1C9W4F7</accession>
<keyword evidence="3" id="KW-1185">Reference proteome</keyword>
<evidence type="ECO:0000259" key="1">
    <source>
        <dbReference type="Pfam" id="PF11127"/>
    </source>
</evidence>
<dbReference type="AlphaFoldDB" id="A0A1C9W4F7"/>
<dbReference type="InterPro" id="IPR021309">
    <property type="entry name" value="YgaP-like_TM"/>
</dbReference>
<feature type="domain" description="Inner membrane protein YgaP-like transmembrane" evidence="1">
    <location>
        <begin position="4"/>
        <end position="67"/>
    </location>
</feature>
<dbReference type="EMBL" id="CP014143">
    <property type="protein sequence ID" value="AOS96038.1"/>
    <property type="molecule type" value="Genomic_DNA"/>
</dbReference>
<name>A0A1C9W4F7_9GAMM</name>
<proteinExistence type="predicted"/>
<reference evidence="3" key="1">
    <citation type="submission" date="2016-01" db="EMBL/GenBank/DDBJ databases">
        <title>Complete genome sequence of Microbulbifer sp. CCB-MM1, a halophile isolated from Matang Mangrove Forest, Perak.</title>
        <authorList>
            <person name="Moh T.H."/>
            <person name="Dinesh B."/>
            <person name="Lau N.-S."/>
            <person name="Go F."/>
            <person name="Alexander Chong S.-C."/>
        </authorList>
    </citation>
    <scope>NUCLEOTIDE SEQUENCE [LARGE SCALE GENOMIC DNA]</scope>
    <source>
        <strain evidence="3">CCB-MM1</strain>
    </source>
</reference>
<dbReference type="Proteomes" id="UP000095672">
    <property type="component" value="Chromosome"/>
</dbReference>
<dbReference type="STRING" id="1769779.AUP74_00568"/>
<dbReference type="Pfam" id="PF11127">
    <property type="entry name" value="YgaP-like_TM"/>
    <property type="match status" value="1"/>
</dbReference>
<evidence type="ECO:0000313" key="2">
    <source>
        <dbReference type="EMBL" id="AOS96038.1"/>
    </source>
</evidence>
<gene>
    <name evidence="2" type="ORF">AUP74_00568</name>
</gene>
<dbReference type="KEGG" id="micc:AUP74_00568"/>
<sequence length="68" mass="6902">MVIQKNMGKLDRALRLAAVAVIAVLAATGTISGLTAVALGLLAAVFTLTSLVGTCPLYFPIGLNTCGR</sequence>
<dbReference type="PATRIC" id="fig|1769779.3.peg.575"/>
<dbReference type="RefSeq" id="WP_226999874.1">
    <property type="nucleotide sequence ID" value="NZ_CP014143.1"/>
</dbReference>
<evidence type="ECO:0000313" key="3">
    <source>
        <dbReference type="Proteomes" id="UP000095672"/>
    </source>
</evidence>
<organism evidence="2 3">
    <name type="scientific">Microbulbifer aggregans</name>
    <dbReference type="NCBI Taxonomy" id="1769779"/>
    <lineage>
        <taxon>Bacteria</taxon>
        <taxon>Pseudomonadati</taxon>
        <taxon>Pseudomonadota</taxon>
        <taxon>Gammaproteobacteria</taxon>
        <taxon>Cellvibrionales</taxon>
        <taxon>Microbulbiferaceae</taxon>
        <taxon>Microbulbifer</taxon>
    </lineage>
</organism>